<proteinExistence type="predicted"/>
<protein>
    <recommendedName>
        <fullName evidence="2">GxxExxY protein</fullName>
    </recommendedName>
</protein>
<sequence>MTETNARWLYKDLTQEIIGAAMEVHRELGSGFLEYVYELLNFGKKSLEVKRRIS</sequence>
<reference evidence="1" key="1">
    <citation type="submission" date="2020-06" db="EMBL/GenBank/DDBJ databases">
        <title>Unique genomic features of the anaerobic methanotrophic archaea.</title>
        <authorList>
            <person name="Chadwick G.L."/>
            <person name="Skennerton C.T."/>
            <person name="Laso-Perez R."/>
            <person name="Leu A.O."/>
            <person name="Speth D.R."/>
            <person name="Yu H."/>
            <person name="Morgan-Lang C."/>
            <person name="Hatzenpichler R."/>
            <person name="Goudeau D."/>
            <person name="Malmstrom R."/>
            <person name="Brazelton W.J."/>
            <person name="Woyke T."/>
            <person name="Hallam S.J."/>
            <person name="Tyson G.W."/>
            <person name="Wegener G."/>
            <person name="Boetius A."/>
            <person name="Orphan V."/>
        </authorList>
    </citation>
    <scope>NUCLEOTIDE SEQUENCE</scope>
</reference>
<dbReference type="EMBL" id="MT631461">
    <property type="protein sequence ID" value="QNO51148.1"/>
    <property type="molecule type" value="Genomic_DNA"/>
</dbReference>
<dbReference type="InterPro" id="IPR026350">
    <property type="entry name" value="GxxExxY"/>
</dbReference>
<organism evidence="1">
    <name type="scientific">Candidatus Methanophagaceae archaeon ANME-1 ERB6</name>
    <dbReference type="NCBI Taxonomy" id="2759912"/>
    <lineage>
        <taxon>Archaea</taxon>
        <taxon>Methanobacteriati</taxon>
        <taxon>Methanobacteriota</taxon>
        <taxon>Stenosarchaea group</taxon>
        <taxon>Methanomicrobia</taxon>
        <taxon>Candidatus Methanophagales</taxon>
        <taxon>Candidatus Methanophagaceae</taxon>
    </lineage>
</organism>
<evidence type="ECO:0008006" key="2">
    <source>
        <dbReference type="Google" id="ProtNLM"/>
    </source>
</evidence>
<name>A0A7G9YT14_9EURY</name>
<evidence type="ECO:0000313" key="1">
    <source>
        <dbReference type="EMBL" id="QNO51148.1"/>
    </source>
</evidence>
<gene>
    <name evidence="1" type="ORF">OLNPMGDC_00039</name>
</gene>
<dbReference type="AlphaFoldDB" id="A0A7G9YT14"/>
<accession>A0A7G9YT14</accession>
<dbReference type="Pfam" id="PF13366">
    <property type="entry name" value="PDDEXK_3"/>
    <property type="match status" value="1"/>
</dbReference>